<dbReference type="GO" id="GO:0015679">
    <property type="term" value="P:plasma membrane copper ion transport"/>
    <property type="evidence" value="ECO:0007669"/>
    <property type="project" value="TreeGrafter"/>
</dbReference>
<keyword evidence="3" id="KW-0175">Coiled coil</keyword>
<name>A0A9D1X7K1_9BACT</name>
<dbReference type="SUPFAM" id="SSF111369">
    <property type="entry name" value="HlyD-like secretion proteins"/>
    <property type="match status" value="1"/>
</dbReference>
<dbReference type="NCBIfam" id="TIGR01730">
    <property type="entry name" value="RND_mfp"/>
    <property type="match status" value="1"/>
</dbReference>
<reference evidence="7" key="1">
    <citation type="journal article" date="2021" name="PeerJ">
        <title>Extensive microbial diversity within the chicken gut microbiome revealed by metagenomics and culture.</title>
        <authorList>
            <person name="Gilroy R."/>
            <person name="Ravi A."/>
            <person name="Getino M."/>
            <person name="Pursley I."/>
            <person name="Horton D.L."/>
            <person name="Alikhan N.F."/>
            <person name="Baker D."/>
            <person name="Gharbi K."/>
            <person name="Hall N."/>
            <person name="Watson M."/>
            <person name="Adriaenssens E.M."/>
            <person name="Foster-Nyarko E."/>
            <person name="Jarju S."/>
            <person name="Secka A."/>
            <person name="Antonio M."/>
            <person name="Oren A."/>
            <person name="Chaudhuri R.R."/>
            <person name="La Ragione R."/>
            <person name="Hildebrand F."/>
            <person name="Pallen M.J."/>
        </authorList>
    </citation>
    <scope>NUCLEOTIDE SEQUENCE</scope>
    <source>
        <strain evidence="7">ChiGjej6B6-14162</strain>
    </source>
</reference>
<comment type="similarity">
    <text evidence="1">Belongs to the membrane fusion protein (MFP) (TC 8.A.1) family.</text>
</comment>
<dbReference type="EMBL" id="DXEL01000031">
    <property type="protein sequence ID" value="HIX74179.1"/>
    <property type="molecule type" value="Genomic_DNA"/>
</dbReference>
<proteinExistence type="inferred from homology"/>
<dbReference type="PANTHER" id="PTHR30097">
    <property type="entry name" value="CATION EFFLUX SYSTEM PROTEIN CUSB"/>
    <property type="match status" value="1"/>
</dbReference>
<dbReference type="Proteomes" id="UP000886740">
    <property type="component" value="Unassembled WGS sequence"/>
</dbReference>
<organism evidence="7 8">
    <name type="scientific">Candidatus Parabacteroides intestinipullorum</name>
    <dbReference type="NCBI Taxonomy" id="2838723"/>
    <lineage>
        <taxon>Bacteria</taxon>
        <taxon>Pseudomonadati</taxon>
        <taxon>Bacteroidota</taxon>
        <taxon>Bacteroidia</taxon>
        <taxon>Bacteroidales</taxon>
        <taxon>Tannerellaceae</taxon>
        <taxon>Parabacteroides</taxon>
    </lineage>
</organism>
<feature type="coiled-coil region" evidence="3">
    <location>
        <begin position="103"/>
        <end position="168"/>
    </location>
</feature>
<dbReference type="InterPro" id="IPR006143">
    <property type="entry name" value="RND_pump_MFP"/>
</dbReference>
<dbReference type="Gene3D" id="2.40.30.170">
    <property type="match status" value="1"/>
</dbReference>
<evidence type="ECO:0000259" key="5">
    <source>
        <dbReference type="Pfam" id="PF25954"/>
    </source>
</evidence>
<dbReference type="FunFam" id="2.40.30.170:FF:000010">
    <property type="entry name" value="Efflux RND transporter periplasmic adaptor subunit"/>
    <property type="match status" value="1"/>
</dbReference>
<comment type="caution">
    <text evidence="7">The sequence shown here is derived from an EMBL/GenBank/DDBJ whole genome shotgun (WGS) entry which is preliminary data.</text>
</comment>
<protein>
    <submittedName>
        <fullName evidence="7">Efflux RND transporter periplasmic adaptor subunit</fullName>
    </submittedName>
</protein>
<dbReference type="PANTHER" id="PTHR30097:SF4">
    <property type="entry name" value="SLR6042 PROTEIN"/>
    <property type="match status" value="1"/>
</dbReference>
<dbReference type="InterPro" id="IPR058647">
    <property type="entry name" value="BSH_CzcB-like"/>
</dbReference>
<evidence type="ECO:0000256" key="1">
    <source>
        <dbReference type="ARBA" id="ARBA00009477"/>
    </source>
</evidence>
<accession>A0A9D1X7K1</accession>
<evidence type="ECO:0000313" key="8">
    <source>
        <dbReference type="Proteomes" id="UP000886740"/>
    </source>
</evidence>
<feature type="signal peptide" evidence="4">
    <location>
        <begin position="1"/>
        <end position="26"/>
    </location>
</feature>
<dbReference type="Gene3D" id="2.40.420.20">
    <property type="match status" value="1"/>
</dbReference>
<gene>
    <name evidence="7" type="ORF">H9977_03940</name>
</gene>
<evidence type="ECO:0000256" key="2">
    <source>
        <dbReference type="ARBA" id="ARBA00022448"/>
    </source>
</evidence>
<sequence length="366" mass="41315">MRTTSIGIPGLISCALLSLTMRCGQANEEAQPAATTHTLTDSLRQIISLDTIQEAPLHGELLLNGRVDFDQEKVAPVYSLFSGEVLQVNAELGDLVKKGEPLATIHSAEIVDLEKQRKETKQQLAVATRNLKAIESMTQAGLNSERDLLQARQQAADAQAEMERLRKLSVLYTTNNENHYLLKAPISGFITKREINPHMMVRPDQGEALFTITGLDQVWIMADVYESDISKVHEGMPIRVTTLAYADQEFQGFIDKIYQVLDEESKTMRVRVRLNNPDYLLKPGMFASVYAQDKNRQQMMPRINNHAIIFENGKQYVIVVDSSGNLSQREVTVYKQDKEYSYLKTGLKKNEVVVNRNALLIYNDLK</sequence>
<reference evidence="7" key="2">
    <citation type="submission" date="2021-04" db="EMBL/GenBank/DDBJ databases">
        <authorList>
            <person name="Gilroy R."/>
        </authorList>
    </citation>
    <scope>NUCLEOTIDE SEQUENCE</scope>
    <source>
        <strain evidence="7">ChiGjej6B6-14162</strain>
    </source>
</reference>
<dbReference type="GO" id="GO:0016020">
    <property type="term" value="C:membrane"/>
    <property type="evidence" value="ECO:0007669"/>
    <property type="project" value="InterPro"/>
</dbReference>
<dbReference type="InterPro" id="IPR051909">
    <property type="entry name" value="MFP_Cation_Efflux"/>
</dbReference>
<dbReference type="Pfam" id="PF25973">
    <property type="entry name" value="BSH_CzcB"/>
    <property type="match status" value="1"/>
</dbReference>
<dbReference type="Pfam" id="PF25954">
    <property type="entry name" value="Beta-barrel_RND_2"/>
    <property type="match status" value="1"/>
</dbReference>
<dbReference type="GO" id="GO:0022857">
    <property type="term" value="F:transmembrane transporter activity"/>
    <property type="evidence" value="ECO:0007669"/>
    <property type="project" value="InterPro"/>
</dbReference>
<evidence type="ECO:0000313" key="7">
    <source>
        <dbReference type="EMBL" id="HIX74179.1"/>
    </source>
</evidence>
<evidence type="ECO:0000256" key="4">
    <source>
        <dbReference type="SAM" id="SignalP"/>
    </source>
</evidence>
<dbReference type="GO" id="GO:0060003">
    <property type="term" value="P:copper ion export"/>
    <property type="evidence" value="ECO:0007669"/>
    <property type="project" value="TreeGrafter"/>
</dbReference>
<dbReference type="InterPro" id="IPR058792">
    <property type="entry name" value="Beta-barrel_RND_2"/>
</dbReference>
<keyword evidence="2" id="KW-0813">Transport</keyword>
<feature type="domain" description="CzcB-like barrel-sandwich hybrid" evidence="6">
    <location>
        <begin position="74"/>
        <end position="205"/>
    </location>
</feature>
<evidence type="ECO:0000256" key="3">
    <source>
        <dbReference type="SAM" id="Coils"/>
    </source>
</evidence>
<feature type="domain" description="CusB-like beta-barrel" evidence="5">
    <location>
        <begin position="217"/>
        <end position="292"/>
    </location>
</feature>
<evidence type="ECO:0000259" key="6">
    <source>
        <dbReference type="Pfam" id="PF25973"/>
    </source>
</evidence>
<dbReference type="AlphaFoldDB" id="A0A9D1X7K1"/>
<feature type="chain" id="PRO_5039424044" evidence="4">
    <location>
        <begin position="27"/>
        <end position="366"/>
    </location>
</feature>
<dbReference type="Gene3D" id="1.20.1600.10">
    <property type="entry name" value="Outer membrane efflux proteins (OEP)"/>
    <property type="match status" value="1"/>
</dbReference>
<keyword evidence="4" id="KW-0732">Signal</keyword>
<dbReference type="GO" id="GO:0030313">
    <property type="term" value="C:cell envelope"/>
    <property type="evidence" value="ECO:0007669"/>
    <property type="project" value="TreeGrafter"/>
</dbReference>